<sequence>MKGTRNVKFSCTLPTTIKKSPEILKSYLSMQAPRPCGDSAAVSRVLKVARGAAAETVSDCLRIGPEQVVVQLLNMESIWVAYADRAEAKFQLISSGSWSIMEQQPGLLLCLDMYLDKAERAAVEANG</sequence>
<evidence type="ECO:0000313" key="1">
    <source>
        <dbReference type="EMBL" id="KAJ8008964.1"/>
    </source>
</evidence>
<gene>
    <name evidence="1" type="ORF">DPEC_G00083880</name>
</gene>
<accession>A0ACC2GZ37</accession>
<organism evidence="1 2">
    <name type="scientific">Dallia pectoralis</name>
    <name type="common">Alaska blackfish</name>
    <dbReference type="NCBI Taxonomy" id="75939"/>
    <lineage>
        <taxon>Eukaryota</taxon>
        <taxon>Metazoa</taxon>
        <taxon>Chordata</taxon>
        <taxon>Craniata</taxon>
        <taxon>Vertebrata</taxon>
        <taxon>Euteleostomi</taxon>
        <taxon>Actinopterygii</taxon>
        <taxon>Neopterygii</taxon>
        <taxon>Teleostei</taxon>
        <taxon>Protacanthopterygii</taxon>
        <taxon>Esociformes</taxon>
        <taxon>Umbridae</taxon>
        <taxon>Dallia</taxon>
    </lineage>
</organism>
<keyword evidence="2" id="KW-1185">Reference proteome</keyword>
<dbReference type="EMBL" id="CM055734">
    <property type="protein sequence ID" value="KAJ8008964.1"/>
    <property type="molecule type" value="Genomic_DNA"/>
</dbReference>
<reference evidence="1" key="1">
    <citation type="submission" date="2021-05" db="EMBL/GenBank/DDBJ databases">
        <authorList>
            <person name="Pan Q."/>
            <person name="Jouanno E."/>
            <person name="Zahm M."/>
            <person name="Klopp C."/>
            <person name="Cabau C."/>
            <person name="Louis A."/>
            <person name="Berthelot C."/>
            <person name="Parey E."/>
            <person name="Roest Crollius H."/>
            <person name="Montfort J."/>
            <person name="Robinson-Rechavi M."/>
            <person name="Bouchez O."/>
            <person name="Lampietro C."/>
            <person name="Lopez Roques C."/>
            <person name="Donnadieu C."/>
            <person name="Postlethwait J."/>
            <person name="Bobe J."/>
            <person name="Dillon D."/>
            <person name="Chandos A."/>
            <person name="von Hippel F."/>
            <person name="Guiguen Y."/>
        </authorList>
    </citation>
    <scope>NUCLEOTIDE SEQUENCE</scope>
    <source>
        <strain evidence="1">YG-Jan2019</strain>
    </source>
</reference>
<comment type="caution">
    <text evidence="1">The sequence shown here is derived from an EMBL/GenBank/DDBJ whole genome shotgun (WGS) entry which is preliminary data.</text>
</comment>
<proteinExistence type="predicted"/>
<evidence type="ECO:0000313" key="2">
    <source>
        <dbReference type="Proteomes" id="UP001157502"/>
    </source>
</evidence>
<protein>
    <submittedName>
        <fullName evidence="1">Uncharacterized protein</fullName>
    </submittedName>
</protein>
<name>A0ACC2GZ37_DALPE</name>
<dbReference type="Proteomes" id="UP001157502">
    <property type="component" value="Chromosome 7"/>
</dbReference>